<keyword evidence="5 7" id="KW-1133">Transmembrane helix</keyword>
<protein>
    <submittedName>
        <fullName evidence="8">Transglycosylase associated protein</fullName>
    </submittedName>
</protein>
<dbReference type="PANTHER" id="PTHR33884:SF3">
    <property type="entry name" value="UPF0410 PROTEIN YMGE"/>
    <property type="match status" value="1"/>
</dbReference>
<feature type="transmembrane region" description="Helical" evidence="7">
    <location>
        <begin position="31"/>
        <end position="54"/>
    </location>
</feature>
<evidence type="ECO:0000256" key="1">
    <source>
        <dbReference type="ARBA" id="ARBA00004651"/>
    </source>
</evidence>
<organism evidence="8 9">
    <name type="scientific">Ruegeria arenilitoris</name>
    <dbReference type="NCBI Taxonomy" id="1173585"/>
    <lineage>
        <taxon>Bacteria</taxon>
        <taxon>Pseudomonadati</taxon>
        <taxon>Pseudomonadota</taxon>
        <taxon>Alphaproteobacteria</taxon>
        <taxon>Rhodobacterales</taxon>
        <taxon>Roseobacteraceae</taxon>
        <taxon>Ruegeria</taxon>
    </lineage>
</organism>
<dbReference type="Proteomes" id="UP000202485">
    <property type="component" value="Unassembled WGS sequence"/>
</dbReference>
<keyword evidence="4 7" id="KW-0812">Transmembrane</keyword>
<name>A0A238KTJ3_9RHOB</name>
<feature type="transmembrane region" description="Helical" evidence="7">
    <location>
        <begin position="60"/>
        <end position="81"/>
    </location>
</feature>
<keyword evidence="3" id="KW-1003">Cell membrane</keyword>
<feature type="transmembrane region" description="Helical" evidence="7">
    <location>
        <begin position="6"/>
        <end position="24"/>
    </location>
</feature>
<dbReference type="OrthoDB" id="9815411at2"/>
<evidence type="ECO:0000256" key="4">
    <source>
        <dbReference type="ARBA" id="ARBA00022692"/>
    </source>
</evidence>
<comment type="similarity">
    <text evidence="2">Belongs to the UPF0410 family.</text>
</comment>
<dbReference type="AlphaFoldDB" id="A0A238KTJ3"/>
<evidence type="ECO:0000313" key="8">
    <source>
        <dbReference type="EMBL" id="SMX46143.1"/>
    </source>
</evidence>
<evidence type="ECO:0000313" key="9">
    <source>
        <dbReference type="Proteomes" id="UP000202485"/>
    </source>
</evidence>
<keyword evidence="9" id="KW-1185">Reference proteome</keyword>
<evidence type="ECO:0000256" key="7">
    <source>
        <dbReference type="SAM" id="Phobius"/>
    </source>
</evidence>
<keyword evidence="6 7" id="KW-0472">Membrane</keyword>
<gene>
    <name evidence="8" type="ORF">RUA8715_02875</name>
</gene>
<evidence type="ECO:0000256" key="5">
    <source>
        <dbReference type="ARBA" id="ARBA00022989"/>
    </source>
</evidence>
<proteinExistence type="inferred from homology"/>
<evidence type="ECO:0000256" key="3">
    <source>
        <dbReference type="ARBA" id="ARBA00022475"/>
    </source>
</evidence>
<dbReference type="Pfam" id="PF04226">
    <property type="entry name" value="Transgly_assoc"/>
    <property type="match status" value="1"/>
</dbReference>
<dbReference type="PANTHER" id="PTHR33884">
    <property type="entry name" value="UPF0410 PROTEIN YMGE"/>
    <property type="match status" value="1"/>
</dbReference>
<comment type="subcellular location">
    <subcellularLocation>
        <location evidence="1">Cell membrane</location>
        <topology evidence="1">Multi-pass membrane protein</topology>
    </subcellularLocation>
</comment>
<accession>A0A238KTJ3</accession>
<dbReference type="GO" id="GO:0005886">
    <property type="term" value="C:plasma membrane"/>
    <property type="evidence" value="ECO:0007669"/>
    <property type="project" value="UniProtKB-SubCell"/>
</dbReference>
<sequence length="84" mass="8546">MEFSSLLAMLIIGAIAGWLSGRIMKGRGFGVIGNIIVGIVGAFLAGTIFPALGFSVGGGMVSSIFFATIGAVILLFLIGLVKKV</sequence>
<reference evidence="9" key="1">
    <citation type="submission" date="2017-05" db="EMBL/GenBank/DDBJ databases">
        <authorList>
            <person name="Rodrigo-Torres L."/>
            <person name="Arahal R. D."/>
            <person name="Lucena T."/>
        </authorList>
    </citation>
    <scope>NUCLEOTIDE SEQUENCE [LARGE SCALE GENOMIC DNA]</scope>
    <source>
        <strain evidence="9">CECT 8715</strain>
    </source>
</reference>
<dbReference type="EMBL" id="FXYG01000003">
    <property type="protein sequence ID" value="SMX46143.1"/>
    <property type="molecule type" value="Genomic_DNA"/>
</dbReference>
<dbReference type="InterPro" id="IPR007341">
    <property type="entry name" value="Transgly_assoc"/>
</dbReference>
<evidence type="ECO:0000256" key="2">
    <source>
        <dbReference type="ARBA" id="ARBA00011006"/>
    </source>
</evidence>
<dbReference type="RefSeq" id="WP_093964328.1">
    <property type="nucleotide sequence ID" value="NZ_FXYG01000003.1"/>
</dbReference>
<evidence type="ECO:0000256" key="6">
    <source>
        <dbReference type="ARBA" id="ARBA00023136"/>
    </source>
</evidence>